<accession>A0A9D4FPL5</accession>
<dbReference type="AlphaFoldDB" id="A0A9D4FPL5"/>
<protein>
    <submittedName>
        <fullName evidence="1">Uncharacterized protein</fullName>
    </submittedName>
</protein>
<organism evidence="1 2">
    <name type="scientific">Dreissena polymorpha</name>
    <name type="common">Zebra mussel</name>
    <name type="synonym">Mytilus polymorpha</name>
    <dbReference type="NCBI Taxonomy" id="45954"/>
    <lineage>
        <taxon>Eukaryota</taxon>
        <taxon>Metazoa</taxon>
        <taxon>Spiralia</taxon>
        <taxon>Lophotrochozoa</taxon>
        <taxon>Mollusca</taxon>
        <taxon>Bivalvia</taxon>
        <taxon>Autobranchia</taxon>
        <taxon>Heteroconchia</taxon>
        <taxon>Euheterodonta</taxon>
        <taxon>Imparidentia</taxon>
        <taxon>Neoheterodontei</taxon>
        <taxon>Myida</taxon>
        <taxon>Dreissenoidea</taxon>
        <taxon>Dreissenidae</taxon>
        <taxon>Dreissena</taxon>
    </lineage>
</organism>
<proteinExistence type="predicted"/>
<name>A0A9D4FPL5_DREPO</name>
<reference evidence="1" key="2">
    <citation type="submission" date="2020-11" db="EMBL/GenBank/DDBJ databases">
        <authorList>
            <person name="McCartney M.A."/>
            <person name="Auch B."/>
            <person name="Kono T."/>
            <person name="Mallez S."/>
            <person name="Becker A."/>
            <person name="Gohl D.M."/>
            <person name="Silverstein K.A.T."/>
            <person name="Koren S."/>
            <person name="Bechman K.B."/>
            <person name="Herman A."/>
            <person name="Abrahante J.E."/>
            <person name="Garbe J."/>
        </authorList>
    </citation>
    <scope>NUCLEOTIDE SEQUENCE</scope>
    <source>
        <strain evidence="1">Duluth1</strain>
        <tissue evidence="1">Whole animal</tissue>
    </source>
</reference>
<evidence type="ECO:0000313" key="1">
    <source>
        <dbReference type="EMBL" id="KAH3801359.1"/>
    </source>
</evidence>
<comment type="caution">
    <text evidence="1">The sequence shown here is derived from an EMBL/GenBank/DDBJ whole genome shotgun (WGS) entry which is preliminary data.</text>
</comment>
<dbReference type="EMBL" id="JAIWYP010000007">
    <property type="protein sequence ID" value="KAH3801359.1"/>
    <property type="molecule type" value="Genomic_DNA"/>
</dbReference>
<gene>
    <name evidence="1" type="ORF">DPMN_155007</name>
</gene>
<dbReference type="Proteomes" id="UP000828390">
    <property type="component" value="Unassembled WGS sequence"/>
</dbReference>
<sequence length="153" mass="16566">MATLLGHVMSIVLDKSSKADDLIPCYRGDDFMADEVTLREHIPSSPETFAAVYDVFTETASSSGNNDGAEITCCSGTPADIEFSAHTIQIDQPKTQVAKDSVTPKKTNSFSIDSILGNWTIDGPTVDTASPSWLASSSVNYQMQTPDWTIRQI</sequence>
<evidence type="ECO:0000313" key="2">
    <source>
        <dbReference type="Proteomes" id="UP000828390"/>
    </source>
</evidence>
<reference evidence="1" key="1">
    <citation type="journal article" date="2019" name="bioRxiv">
        <title>The Genome of the Zebra Mussel, Dreissena polymorpha: A Resource for Invasive Species Research.</title>
        <authorList>
            <person name="McCartney M.A."/>
            <person name="Auch B."/>
            <person name="Kono T."/>
            <person name="Mallez S."/>
            <person name="Zhang Y."/>
            <person name="Obille A."/>
            <person name="Becker A."/>
            <person name="Abrahante J.E."/>
            <person name="Garbe J."/>
            <person name="Badalamenti J.P."/>
            <person name="Herman A."/>
            <person name="Mangelson H."/>
            <person name="Liachko I."/>
            <person name="Sullivan S."/>
            <person name="Sone E.D."/>
            <person name="Koren S."/>
            <person name="Silverstein K.A.T."/>
            <person name="Beckman K.B."/>
            <person name="Gohl D.M."/>
        </authorList>
    </citation>
    <scope>NUCLEOTIDE SEQUENCE</scope>
    <source>
        <strain evidence="1">Duluth1</strain>
        <tissue evidence="1">Whole animal</tissue>
    </source>
</reference>
<keyword evidence="2" id="KW-1185">Reference proteome</keyword>